<evidence type="ECO:0000313" key="2">
    <source>
        <dbReference type="EMBL" id="CAL4764186.1"/>
    </source>
</evidence>
<comment type="caution">
    <text evidence="1">The sequence shown here is derived from an EMBL/GenBank/DDBJ whole genome shotgun (WGS) entry which is preliminary data.</text>
</comment>
<gene>
    <name evidence="1" type="ORF">C1SCF055_LOCUS5061</name>
</gene>
<organism evidence="1">
    <name type="scientific">Cladocopium goreaui</name>
    <dbReference type="NCBI Taxonomy" id="2562237"/>
    <lineage>
        <taxon>Eukaryota</taxon>
        <taxon>Sar</taxon>
        <taxon>Alveolata</taxon>
        <taxon>Dinophyceae</taxon>
        <taxon>Suessiales</taxon>
        <taxon>Symbiodiniaceae</taxon>
        <taxon>Cladocopium</taxon>
    </lineage>
</organism>
<dbReference type="Proteomes" id="UP001152797">
    <property type="component" value="Unassembled WGS sequence"/>
</dbReference>
<sequence>MSCDVYANPSAQRAIHNWHFSSRFWLHCLGEGSDCIQRVLLLSVSEHHLPRHNPLQRIVLGASAERGYSTGAASRRPAERTWDFSCSIPCIKTGIWILW</sequence>
<keyword evidence="3" id="KW-1185">Reference proteome</keyword>
<name>A0A9P1BP42_9DINO</name>
<proteinExistence type="predicted"/>
<accession>A0A9P1BP42</accession>
<dbReference type="EMBL" id="CAMXCT010000302">
    <property type="protein sequence ID" value="CAI3976874.1"/>
    <property type="molecule type" value="Genomic_DNA"/>
</dbReference>
<reference evidence="2 3" key="2">
    <citation type="submission" date="2024-05" db="EMBL/GenBank/DDBJ databases">
        <authorList>
            <person name="Chen Y."/>
            <person name="Shah S."/>
            <person name="Dougan E. K."/>
            <person name="Thang M."/>
            <person name="Chan C."/>
        </authorList>
    </citation>
    <scope>NUCLEOTIDE SEQUENCE [LARGE SCALE GENOMIC DNA]</scope>
</reference>
<evidence type="ECO:0000313" key="3">
    <source>
        <dbReference type="Proteomes" id="UP001152797"/>
    </source>
</evidence>
<dbReference type="EMBL" id="CAMXCT020000302">
    <property type="protein sequence ID" value="CAL1130249.1"/>
    <property type="molecule type" value="Genomic_DNA"/>
</dbReference>
<reference evidence="1" key="1">
    <citation type="submission" date="2022-10" db="EMBL/GenBank/DDBJ databases">
        <authorList>
            <person name="Chen Y."/>
            <person name="Dougan E. K."/>
            <person name="Chan C."/>
            <person name="Rhodes N."/>
            <person name="Thang M."/>
        </authorList>
    </citation>
    <scope>NUCLEOTIDE SEQUENCE</scope>
</reference>
<dbReference type="AlphaFoldDB" id="A0A9P1BP42"/>
<evidence type="ECO:0000313" key="1">
    <source>
        <dbReference type="EMBL" id="CAI3976874.1"/>
    </source>
</evidence>
<protein>
    <submittedName>
        <fullName evidence="1">Uncharacterized protein</fullName>
    </submittedName>
</protein>
<dbReference type="EMBL" id="CAMXCT030000302">
    <property type="protein sequence ID" value="CAL4764186.1"/>
    <property type="molecule type" value="Genomic_DNA"/>
</dbReference>